<dbReference type="Proteomes" id="UP000639403">
    <property type="component" value="Unassembled WGS sequence"/>
</dbReference>
<reference evidence="2" key="1">
    <citation type="submission" date="2020-11" db="EMBL/GenBank/DDBJ databases">
        <authorList>
            <person name="Koelle M."/>
            <person name="Horta M.A.C."/>
            <person name="Nowrousian M."/>
            <person name="Ohm R.A."/>
            <person name="Benz P."/>
            <person name="Pilgard A."/>
        </authorList>
    </citation>
    <scope>NUCLEOTIDE SEQUENCE</scope>
    <source>
        <strain evidence="2">FPRL280</strain>
    </source>
</reference>
<organism evidence="2 3">
    <name type="scientific">Rhodonia placenta</name>
    <dbReference type="NCBI Taxonomy" id="104341"/>
    <lineage>
        <taxon>Eukaryota</taxon>
        <taxon>Fungi</taxon>
        <taxon>Dikarya</taxon>
        <taxon>Basidiomycota</taxon>
        <taxon>Agaricomycotina</taxon>
        <taxon>Agaricomycetes</taxon>
        <taxon>Polyporales</taxon>
        <taxon>Adustoporiaceae</taxon>
        <taxon>Rhodonia</taxon>
    </lineage>
</organism>
<evidence type="ECO:0000313" key="3">
    <source>
        <dbReference type="Proteomes" id="UP000639403"/>
    </source>
</evidence>
<feature type="signal peptide" evidence="1">
    <location>
        <begin position="1"/>
        <end position="19"/>
    </location>
</feature>
<dbReference type="AlphaFoldDB" id="A0A8H7PAW3"/>
<dbReference type="EMBL" id="JADOXO010000004">
    <property type="protein sequence ID" value="KAF9821337.1"/>
    <property type="molecule type" value="Genomic_DNA"/>
</dbReference>
<keyword evidence="1" id="KW-0732">Signal</keyword>
<protein>
    <submittedName>
        <fullName evidence="2">Uncharacterized protein</fullName>
    </submittedName>
</protein>
<evidence type="ECO:0000313" key="2">
    <source>
        <dbReference type="EMBL" id="KAF9821337.1"/>
    </source>
</evidence>
<evidence type="ECO:0000256" key="1">
    <source>
        <dbReference type="SAM" id="SignalP"/>
    </source>
</evidence>
<sequence length="106" mass="11427">MMVWSSVFVCGALPVGVLAFSGILVSDATYPLNAVLLEGVGPEVYENAQQIKSCPSRIEDVFIGIYGTDGNMINTLHRVQYVAFYPGHCAADAFAKAPDIDVSHYL</sequence>
<name>A0A8H7PAW3_9APHY</name>
<reference evidence="2" key="2">
    <citation type="journal article" name="Front. Microbiol.">
        <title>Degradative Capacity of Two Strains of Rhodonia placenta: From Phenotype to Genotype.</title>
        <authorList>
            <person name="Kolle M."/>
            <person name="Horta M.A.C."/>
            <person name="Nowrousian M."/>
            <person name="Ohm R.A."/>
            <person name="Benz J.P."/>
            <person name="Pilgard A."/>
        </authorList>
    </citation>
    <scope>NUCLEOTIDE SEQUENCE</scope>
    <source>
        <strain evidence="2">FPRL280</strain>
    </source>
</reference>
<feature type="chain" id="PRO_5034789784" evidence="1">
    <location>
        <begin position="20"/>
        <end position="106"/>
    </location>
</feature>
<accession>A0A8H7PAW3</accession>
<comment type="caution">
    <text evidence="2">The sequence shown here is derived from an EMBL/GenBank/DDBJ whole genome shotgun (WGS) entry which is preliminary data.</text>
</comment>
<proteinExistence type="predicted"/>
<gene>
    <name evidence="2" type="ORF">IEO21_00583</name>
</gene>